<accession>A0A1V4I3S7</accession>
<evidence type="ECO:0000259" key="5">
    <source>
        <dbReference type="PROSITE" id="PS51900"/>
    </source>
</evidence>
<gene>
    <name evidence="6" type="ORF">CLCHR_48060</name>
</gene>
<comment type="similarity">
    <text evidence="1">Belongs to the 'phage' integrase family.</text>
</comment>
<keyword evidence="3" id="KW-0233">DNA recombination</keyword>
<dbReference type="InterPro" id="IPR013762">
    <property type="entry name" value="Integrase-like_cat_sf"/>
</dbReference>
<dbReference type="Gene3D" id="1.10.443.10">
    <property type="entry name" value="Intergrase catalytic core"/>
    <property type="match status" value="1"/>
</dbReference>
<name>A0A1V4I3S7_9CLOT</name>
<dbReference type="PROSITE" id="PS51900">
    <property type="entry name" value="CB"/>
    <property type="match status" value="1"/>
</dbReference>
<dbReference type="InterPro" id="IPR044068">
    <property type="entry name" value="CB"/>
</dbReference>
<evidence type="ECO:0000313" key="6">
    <source>
        <dbReference type="EMBL" id="OPJ54638.1"/>
    </source>
</evidence>
<dbReference type="Pfam" id="PF14659">
    <property type="entry name" value="Phage_int_SAM_3"/>
    <property type="match status" value="1"/>
</dbReference>
<sequence>MESKAYERDFLSKQQNHCDMTFKNIPELYLDDCKIRTRSTTLSNKKDLINHKMLPYFKHINTNEITPNHIRKWQNSLKKENYSDTYLKSIHNQIAAIFNFAIKYYNLNVNPALRAGAKVTMAFKILFGTGIRRGELLTLTFNDINLDNNTININKTYTKWMELIL</sequence>
<dbReference type="Gene3D" id="1.10.150.130">
    <property type="match status" value="1"/>
</dbReference>
<evidence type="ECO:0000256" key="4">
    <source>
        <dbReference type="PROSITE-ProRule" id="PRU01248"/>
    </source>
</evidence>
<comment type="caution">
    <text evidence="6">The sequence shown here is derived from an EMBL/GenBank/DDBJ whole genome shotgun (WGS) entry which is preliminary data.</text>
</comment>
<organism evidence="6 7">
    <name type="scientific">Clostridium chromiireducens</name>
    <dbReference type="NCBI Taxonomy" id="225345"/>
    <lineage>
        <taxon>Bacteria</taxon>
        <taxon>Bacillati</taxon>
        <taxon>Bacillota</taxon>
        <taxon>Clostridia</taxon>
        <taxon>Eubacteriales</taxon>
        <taxon>Clostridiaceae</taxon>
        <taxon>Clostridium</taxon>
    </lineage>
</organism>
<dbReference type="AlphaFoldDB" id="A0A1V4I3S7"/>
<keyword evidence="7" id="KW-1185">Reference proteome</keyword>
<keyword evidence="2 4" id="KW-0238">DNA-binding</keyword>
<reference evidence="6 7" key="1">
    <citation type="submission" date="2017-03" db="EMBL/GenBank/DDBJ databases">
        <title>Genome sequence of Clostridium chromiireducens DSM 23318.</title>
        <authorList>
            <person name="Poehlein A."/>
            <person name="Daniel R."/>
        </authorList>
    </citation>
    <scope>NUCLEOTIDE SEQUENCE [LARGE SCALE GENOMIC DNA]</scope>
    <source>
        <strain evidence="6 7">DSM 23318</strain>
    </source>
</reference>
<dbReference type="Proteomes" id="UP000191056">
    <property type="component" value="Unassembled WGS sequence"/>
</dbReference>
<feature type="domain" description="Core-binding (CB)" evidence="5">
    <location>
        <begin position="20"/>
        <end position="102"/>
    </location>
</feature>
<dbReference type="RefSeq" id="WP_242966196.1">
    <property type="nucleotide sequence ID" value="NZ_MZGT01000148.1"/>
</dbReference>
<dbReference type="GO" id="GO:0006310">
    <property type="term" value="P:DNA recombination"/>
    <property type="evidence" value="ECO:0007669"/>
    <property type="project" value="UniProtKB-KW"/>
</dbReference>
<dbReference type="GO" id="GO:0015074">
    <property type="term" value="P:DNA integration"/>
    <property type="evidence" value="ECO:0007669"/>
    <property type="project" value="InterPro"/>
</dbReference>
<proteinExistence type="inferred from homology"/>
<evidence type="ECO:0000256" key="3">
    <source>
        <dbReference type="ARBA" id="ARBA00023172"/>
    </source>
</evidence>
<evidence type="ECO:0000313" key="7">
    <source>
        <dbReference type="Proteomes" id="UP000191056"/>
    </source>
</evidence>
<protein>
    <submittedName>
        <fullName evidence="6">Phage integrase family protein</fullName>
    </submittedName>
</protein>
<dbReference type="GO" id="GO:0003677">
    <property type="term" value="F:DNA binding"/>
    <property type="evidence" value="ECO:0007669"/>
    <property type="project" value="UniProtKB-UniRule"/>
</dbReference>
<dbReference type="InterPro" id="IPR011010">
    <property type="entry name" value="DNA_brk_join_enz"/>
</dbReference>
<evidence type="ECO:0000256" key="2">
    <source>
        <dbReference type="ARBA" id="ARBA00023125"/>
    </source>
</evidence>
<dbReference type="EMBL" id="MZGT01000148">
    <property type="protein sequence ID" value="OPJ54638.1"/>
    <property type="molecule type" value="Genomic_DNA"/>
</dbReference>
<dbReference type="InterPro" id="IPR010998">
    <property type="entry name" value="Integrase_recombinase_N"/>
</dbReference>
<evidence type="ECO:0000256" key="1">
    <source>
        <dbReference type="ARBA" id="ARBA00008857"/>
    </source>
</evidence>
<dbReference type="STRING" id="225345.CLCHR_48060"/>
<dbReference type="SUPFAM" id="SSF56349">
    <property type="entry name" value="DNA breaking-rejoining enzymes"/>
    <property type="match status" value="1"/>
</dbReference>
<dbReference type="InterPro" id="IPR004107">
    <property type="entry name" value="Integrase_SAM-like_N"/>
</dbReference>